<dbReference type="GO" id="GO:0004806">
    <property type="term" value="F:triacylglycerol lipase activity"/>
    <property type="evidence" value="ECO:0007669"/>
    <property type="project" value="UniProtKB-EC"/>
</dbReference>
<evidence type="ECO:0000256" key="1">
    <source>
        <dbReference type="ARBA" id="ARBA00013279"/>
    </source>
</evidence>
<dbReference type="SUPFAM" id="SSF53474">
    <property type="entry name" value="alpha/beta-Hydrolases"/>
    <property type="match status" value="1"/>
</dbReference>
<dbReference type="STRING" id="1206466.K0KJ49"/>
<dbReference type="EC" id="3.1.1.3" evidence="1"/>
<protein>
    <recommendedName>
        <fullName evidence="1">triacylglycerol lipase</fullName>
        <ecNumber evidence="1">3.1.1.3</ecNumber>
    </recommendedName>
</protein>
<dbReference type="EMBL" id="CAIF01000021">
    <property type="protein sequence ID" value="CCH41509.1"/>
    <property type="molecule type" value="Genomic_DNA"/>
</dbReference>
<dbReference type="InParanoid" id="K0KJ49"/>
<reference evidence="5 6" key="1">
    <citation type="journal article" date="2012" name="Eukaryot. Cell">
        <title>Draft genome sequence of Wickerhamomyces ciferrii NRRL Y-1031 F-60-10.</title>
        <authorList>
            <person name="Schneider J."/>
            <person name="Andrea H."/>
            <person name="Blom J."/>
            <person name="Jaenicke S."/>
            <person name="Ruckert C."/>
            <person name="Schorsch C."/>
            <person name="Szczepanowski R."/>
            <person name="Farwick M."/>
            <person name="Goesmann A."/>
            <person name="Puhler A."/>
            <person name="Schaffer S."/>
            <person name="Tauch A."/>
            <person name="Kohler T."/>
            <person name="Brinkrolf K."/>
        </authorList>
    </citation>
    <scope>NUCLEOTIDE SEQUENCE [LARGE SCALE GENOMIC DNA]</scope>
    <source>
        <strain evidence="6">ATCC 14091 / BCRC 22168 / CBS 111 / JCM 3599 / NBRC 0793 / NRRL Y-1031 F-60-10</strain>
    </source>
</reference>
<feature type="chain" id="PRO_5003836202" description="triacylglycerol lipase" evidence="3">
    <location>
        <begin position="20"/>
        <end position="356"/>
    </location>
</feature>
<keyword evidence="3" id="KW-0732">Signal</keyword>
<sequence length="356" mass="39572">MLLCQATLLFLLFICSTQAYQNSVYDSLLKYAYISKISYCIDLLRGEHDLSEPIVLKPKPLGFSQAGFNTTDYSAVPTEETDLHLAKLLKKGNKSSGVHSADDHNDSDQDDDLEISTSEGFFAIDHTGNGTIILSLRGSINFRDYLTDLNTNTIDYEPVNENAKSKFKGCEGCKVHKGFHTRLGEIEEEIFTTAEKLVEVFPDYNVVVTGHSMGGSLAMLVGIEFSLLGYDPLVIAYGNPKVSNQNLSDYMDTLFSTDEVEQAVEEDVQLTSGCLRVFHNGDYIPMLPPGNNKFIQAGLEFVITKEDLPHPKSAVEYVGKAHRIVHPTEFKFSDLFTFDLDKIFSTCGVLLQNSPM</sequence>
<comment type="caution">
    <text evidence="5">The sequence shown here is derived from an EMBL/GenBank/DDBJ whole genome shotgun (WGS) entry which is preliminary data.</text>
</comment>
<name>K0KJ49_WICCF</name>
<keyword evidence="2 5" id="KW-0378">Hydrolase</keyword>
<dbReference type="eggNOG" id="KOG4569">
    <property type="taxonomic scope" value="Eukaryota"/>
</dbReference>
<evidence type="ECO:0000259" key="4">
    <source>
        <dbReference type="Pfam" id="PF01764"/>
    </source>
</evidence>
<organism evidence="5 6">
    <name type="scientific">Wickerhamomyces ciferrii (strain ATCC 14091 / BCRC 22168 / CBS 111 / JCM 3599 / NBRC 0793 / NRRL Y-1031 F-60-10)</name>
    <name type="common">Yeast</name>
    <name type="synonym">Pichia ciferrii</name>
    <dbReference type="NCBI Taxonomy" id="1206466"/>
    <lineage>
        <taxon>Eukaryota</taxon>
        <taxon>Fungi</taxon>
        <taxon>Dikarya</taxon>
        <taxon>Ascomycota</taxon>
        <taxon>Saccharomycotina</taxon>
        <taxon>Saccharomycetes</taxon>
        <taxon>Phaffomycetales</taxon>
        <taxon>Wickerhamomycetaceae</taxon>
        <taxon>Wickerhamomyces</taxon>
    </lineage>
</organism>
<feature type="domain" description="Fungal lipase-type" evidence="4">
    <location>
        <begin position="134"/>
        <end position="290"/>
    </location>
</feature>
<dbReference type="HOGENOM" id="CLU_032957_3_0_1"/>
<gene>
    <name evidence="5" type="ORF">BN7_1050</name>
</gene>
<evidence type="ECO:0000313" key="6">
    <source>
        <dbReference type="Proteomes" id="UP000009328"/>
    </source>
</evidence>
<evidence type="ECO:0000313" key="5">
    <source>
        <dbReference type="EMBL" id="CCH41509.1"/>
    </source>
</evidence>
<dbReference type="GO" id="GO:0006629">
    <property type="term" value="P:lipid metabolic process"/>
    <property type="evidence" value="ECO:0007669"/>
    <property type="project" value="InterPro"/>
</dbReference>
<proteinExistence type="predicted"/>
<evidence type="ECO:0000256" key="3">
    <source>
        <dbReference type="SAM" id="SignalP"/>
    </source>
</evidence>
<dbReference type="Proteomes" id="UP000009328">
    <property type="component" value="Unassembled WGS sequence"/>
</dbReference>
<dbReference type="AlphaFoldDB" id="K0KJ49"/>
<dbReference type="InterPro" id="IPR029058">
    <property type="entry name" value="AB_hydrolase_fold"/>
</dbReference>
<dbReference type="Gene3D" id="3.40.50.1820">
    <property type="entry name" value="alpha/beta hydrolase"/>
    <property type="match status" value="1"/>
</dbReference>
<dbReference type="InterPro" id="IPR002921">
    <property type="entry name" value="Fungal_lipase-type"/>
</dbReference>
<dbReference type="InterPro" id="IPR051299">
    <property type="entry name" value="AB_hydrolase_lip/est"/>
</dbReference>
<dbReference type="CDD" id="cd00519">
    <property type="entry name" value="Lipase_3"/>
    <property type="match status" value="1"/>
</dbReference>
<accession>K0KJ49</accession>
<keyword evidence="6" id="KW-1185">Reference proteome</keyword>
<dbReference type="PANTHER" id="PTHR46640">
    <property type="entry name" value="TRIACYLGLYCEROL LIPASE, PUTATIVE (AFU_ORTHOLOGUE AFUA_6G06510)-RELATED"/>
    <property type="match status" value="1"/>
</dbReference>
<evidence type="ECO:0000256" key="2">
    <source>
        <dbReference type="ARBA" id="ARBA00022801"/>
    </source>
</evidence>
<dbReference type="PANTHER" id="PTHR46640:SF3">
    <property type="entry name" value="LIPASE LIH1-RELATED"/>
    <property type="match status" value="1"/>
</dbReference>
<feature type="signal peptide" evidence="3">
    <location>
        <begin position="1"/>
        <end position="19"/>
    </location>
</feature>
<dbReference type="Pfam" id="PF01764">
    <property type="entry name" value="Lipase_3"/>
    <property type="match status" value="1"/>
</dbReference>